<name>A0A1F7FI96_UNCRA</name>
<dbReference type="Pfam" id="PF13472">
    <property type="entry name" value="Lipase_GDSL_2"/>
    <property type="match status" value="1"/>
</dbReference>
<dbReference type="CDD" id="cd00229">
    <property type="entry name" value="SGNH_hydrolase"/>
    <property type="match status" value="1"/>
</dbReference>
<dbReference type="InterPro" id="IPR033803">
    <property type="entry name" value="CBD-like_Golvesin-Xly"/>
</dbReference>
<evidence type="ECO:0000259" key="2">
    <source>
        <dbReference type="Pfam" id="PF13472"/>
    </source>
</evidence>
<dbReference type="GO" id="GO:0004622">
    <property type="term" value="F:phosphatidylcholine lysophospholipase activity"/>
    <property type="evidence" value="ECO:0007669"/>
    <property type="project" value="TreeGrafter"/>
</dbReference>
<comment type="caution">
    <text evidence="5">The sequence shown here is derived from an EMBL/GenBank/DDBJ whole genome shotgun (WGS) entry which is preliminary data.</text>
</comment>
<dbReference type="PANTHER" id="PTHR30383">
    <property type="entry name" value="THIOESTERASE 1/PROTEASE 1/LYSOPHOSPHOLIPASE L1"/>
    <property type="match status" value="1"/>
</dbReference>
<feature type="domain" description="Bacterial repeat" evidence="3">
    <location>
        <begin position="166"/>
        <end position="228"/>
    </location>
</feature>
<dbReference type="InterPro" id="IPR026444">
    <property type="entry name" value="Secre_tail"/>
</dbReference>
<feature type="domain" description="Golvesin/Xly CBD-like" evidence="4">
    <location>
        <begin position="77"/>
        <end position="157"/>
    </location>
</feature>
<organism evidence="5 6">
    <name type="scientific">Candidatus Raymondbacteria bacterium RIFOXYD12_FULL_49_13</name>
    <dbReference type="NCBI Taxonomy" id="1817890"/>
    <lineage>
        <taxon>Bacteria</taxon>
        <taxon>Raymondiibacteriota</taxon>
    </lineage>
</organism>
<evidence type="ECO:0000256" key="1">
    <source>
        <dbReference type="SAM" id="SignalP"/>
    </source>
</evidence>
<keyword evidence="1" id="KW-0732">Signal</keyword>
<accession>A0A1F7FI96</accession>
<dbReference type="AlphaFoldDB" id="A0A1F7FI96"/>
<evidence type="ECO:0000259" key="3">
    <source>
        <dbReference type="Pfam" id="PF18998"/>
    </source>
</evidence>
<feature type="chain" id="PRO_5009528743" description="SGNH hydrolase-type esterase domain-containing protein" evidence="1">
    <location>
        <begin position="19"/>
        <end position="533"/>
    </location>
</feature>
<dbReference type="NCBIfam" id="TIGR04183">
    <property type="entry name" value="Por_Secre_tail"/>
    <property type="match status" value="1"/>
</dbReference>
<feature type="signal peptide" evidence="1">
    <location>
        <begin position="1"/>
        <end position="18"/>
    </location>
</feature>
<evidence type="ECO:0008006" key="7">
    <source>
        <dbReference type="Google" id="ProtNLM"/>
    </source>
</evidence>
<dbReference type="Pfam" id="PF18998">
    <property type="entry name" value="Flg_new_2"/>
    <property type="match status" value="1"/>
</dbReference>
<feature type="domain" description="Golvesin/Xly CBD-like" evidence="4">
    <location>
        <begin position="20"/>
        <end position="70"/>
    </location>
</feature>
<sequence>MKSFALIVLFFCLSASFAADTLTTSVNQQANGGQWNSLGVFYFDAGDAGSLTVRNDATNGYVIVDAVMFRKDTVQQIVDNTDPSGVSITGTWTSSSSTPGFIGTNYIHDNNADKGAMRVRFVPFLPDTGHYEVLLRWTDGGNRASIVPVDIIYNAPSARYPLTVINGNGSGSYICGQAVSIIANVPDAGKVFYRWMAHDSSLFRGYGKVTASFPMPGHSLTATAMYADSDVPVTSLLIGNLKLGHAQTMVTYGTSITAGGIYQHQLDSICAIQYPGHLTIVNSGGSGMNSRWGITNLDNYVLACHPDAVFIEFAINDAAHTIVMSVDSSKINLNTMIDRILAGNPDCQIFPMTMNPVNAPGFSPRDSLEDYYEGYRDVAAQRGLLLIDNYAVWKPIFDNDMDLFLSYTADGLHPNALGISTIVTPTIMKALDPSDTLTTSTNSLSQSESVGIPEITVRPNPFNPRVTIRLSNAGNAPFRLVVYDLTGHCLATLSDAVIRGTIVWDARDRISGLYIVRITVGHKVFSRKIMLVK</sequence>
<dbReference type="Gene3D" id="3.40.50.1110">
    <property type="entry name" value="SGNH hydrolase"/>
    <property type="match status" value="1"/>
</dbReference>
<evidence type="ECO:0000313" key="6">
    <source>
        <dbReference type="Proteomes" id="UP000179243"/>
    </source>
</evidence>
<feature type="domain" description="SGNH hydrolase-type esterase" evidence="2">
    <location>
        <begin position="253"/>
        <end position="418"/>
    </location>
</feature>
<dbReference type="Proteomes" id="UP000179243">
    <property type="component" value="Unassembled WGS sequence"/>
</dbReference>
<protein>
    <recommendedName>
        <fullName evidence="7">SGNH hydrolase-type esterase domain-containing protein</fullName>
    </recommendedName>
</protein>
<proteinExistence type="predicted"/>
<dbReference type="InterPro" id="IPR044060">
    <property type="entry name" value="Bacterial_rp_domain"/>
</dbReference>
<dbReference type="InterPro" id="IPR013830">
    <property type="entry name" value="SGNH_hydro"/>
</dbReference>
<reference evidence="5 6" key="1">
    <citation type="journal article" date="2016" name="Nat. Commun.">
        <title>Thousands of microbial genomes shed light on interconnected biogeochemical processes in an aquifer system.</title>
        <authorList>
            <person name="Anantharaman K."/>
            <person name="Brown C.T."/>
            <person name="Hug L.A."/>
            <person name="Sharon I."/>
            <person name="Castelle C.J."/>
            <person name="Probst A.J."/>
            <person name="Thomas B.C."/>
            <person name="Singh A."/>
            <person name="Wilkins M.J."/>
            <person name="Karaoz U."/>
            <person name="Brodie E.L."/>
            <person name="Williams K.H."/>
            <person name="Hubbard S.S."/>
            <person name="Banfield J.F."/>
        </authorList>
    </citation>
    <scope>NUCLEOTIDE SEQUENCE [LARGE SCALE GENOMIC DNA]</scope>
</reference>
<dbReference type="InterPro" id="IPR036514">
    <property type="entry name" value="SGNH_hydro_sf"/>
</dbReference>
<dbReference type="PANTHER" id="PTHR30383:SF5">
    <property type="entry name" value="SGNH HYDROLASE-TYPE ESTERASE DOMAIN-CONTAINING PROTEIN"/>
    <property type="match status" value="1"/>
</dbReference>
<dbReference type="Pfam" id="PF25275">
    <property type="entry name" value="Golvesin_C"/>
    <property type="match status" value="2"/>
</dbReference>
<evidence type="ECO:0000313" key="5">
    <source>
        <dbReference type="EMBL" id="OGK06338.1"/>
    </source>
</evidence>
<dbReference type="InterPro" id="IPR051532">
    <property type="entry name" value="Ester_Hydrolysis_Enzymes"/>
</dbReference>
<evidence type="ECO:0000259" key="4">
    <source>
        <dbReference type="Pfam" id="PF25275"/>
    </source>
</evidence>
<gene>
    <name evidence="5" type="ORF">A2519_08690</name>
</gene>
<dbReference type="EMBL" id="MFYX01000033">
    <property type="protein sequence ID" value="OGK06338.1"/>
    <property type="molecule type" value="Genomic_DNA"/>
</dbReference>
<dbReference type="SUPFAM" id="SSF52266">
    <property type="entry name" value="SGNH hydrolase"/>
    <property type="match status" value="1"/>
</dbReference>